<sequence length="367" mass="42373">MMSDIVVDGEVITLPMELVQNPNLIKEVLTMEVWGNLSDEKKKSLLETLPEFLSEDDRTETVRLLLSGGNLSSFSELSSSHPNPVAEFARKVSTGYFTPEVYRLRERYNRCRRSKMIFLKHRYFHQILREVVVSRQCHLAAHSHPHELKLSRPKKESCAEGKSLELGESSRQLYHKILSDTKRQIVTETNFTEEDVMSSDDEVTMDPSSPNPYLEMLIRHKIRRDADVDTPDMDTTGIKLSDVVSRTFSTTKKLHGIGLLARRRKWEGKILKQKRIKKSIQTVSAKRKKTCELSEFPPKQESNKSKVRTMPSCFFELIRDVIKLSTEKTINSVKQLVSDWLGSSESSRYHWTTMRSDWSIHLDSALQ</sequence>
<dbReference type="OMA" id="VVSRQCH"/>
<accession>H2Y5W8</accession>
<reference evidence="3" key="1">
    <citation type="submission" date="2003-08" db="EMBL/GenBank/DDBJ databases">
        <authorList>
            <person name="Birren B."/>
            <person name="Nusbaum C."/>
            <person name="Abebe A."/>
            <person name="Abouelleil A."/>
            <person name="Adekoya E."/>
            <person name="Ait-zahra M."/>
            <person name="Allen N."/>
            <person name="Allen T."/>
            <person name="An P."/>
            <person name="Anderson M."/>
            <person name="Anderson S."/>
            <person name="Arachchi H."/>
            <person name="Armbruster J."/>
            <person name="Bachantsang P."/>
            <person name="Baldwin J."/>
            <person name="Barry A."/>
            <person name="Bayul T."/>
            <person name="Blitshsteyn B."/>
            <person name="Bloom T."/>
            <person name="Blye J."/>
            <person name="Boguslavskiy L."/>
            <person name="Borowsky M."/>
            <person name="Boukhgalter B."/>
            <person name="Brunache A."/>
            <person name="Butler J."/>
            <person name="Calixte N."/>
            <person name="Calvo S."/>
            <person name="Camarata J."/>
            <person name="Campo K."/>
            <person name="Chang J."/>
            <person name="Cheshatsang Y."/>
            <person name="Citroen M."/>
            <person name="Collymore A."/>
            <person name="Considine T."/>
            <person name="Cook A."/>
            <person name="Cooke P."/>
            <person name="Corum B."/>
            <person name="Cuomo C."/>
            <person name="David R."/>
            <person name="Dawoe T."/>
            <person name="Degray S."/>
            <person name="Dodge S."/>
            <person name="Dooley K."/>
            <person name="Dorje P."/>
            <person name="Dorjee K."/>
            <person name="Dorris L."/>
            <person name="Duffey N."/>
            <person name="Dupes A."/>
            <person name="Elkins T."/>
            <person name="Engels R."/>
            <person name="Erickson J."/>
            <person name="Farina A."/>
            <person name="Faro S."/>
            <person name="Ferreira P."/>
            <person name="Fischer H."/>
            <person name="Fitzgerald M."/>
            <person name="Foley K."/>
            <person name="Gage D."/>
            <person name="Galagan J."/>
            <person name="Gearin G."/>
            <person name="Gnerre S."/>
            <person name="Gnirke A."/>
            <person name="Goyette A."/>
            <person name="Graham J."/>
            <person name="Grandbois E."/>
            <person name="Gyaltsen K."/>
            <person name="Hafez N."/>
            <person name="Hagopian D."/>
            <person name="Hagos B."/>
            <person name="Hall J."/>
            <person name="Hatcher B."/>
            <person name="Heller A."/>
            <person name="Higgins H."/>
            <person name="Honan T."/>
            <person name="Horn A."/>
            <person name="Houde N."/>
            <person name="Hughes L."/>
            <person name="Hulme W."/>
            <person name="Husby E."/>
            <person name="Iliev I."/>
            <person name="Jaffe D."/>
            <person name="Jones C."/>
            <person name="Kamal M."/>
            <person name="Kamat A."/>
            <person name="Kamvysselis M."/>
            <person name="Karlsson E."/>
            <person name="Kells C."/>
            <person name="Kieu A."/>
            <person name="Kisner P."/>
            <person name="Kodira C."/>
            <person name="Kulbokas E."/>
            <person name="Labutti K."/>
            <person name="Lama D."/>
            <person name="Landers T."/>
            <person name="Leger J."/>
            <person name="Levine S."/>
            <person name="Lewis D."/>
            <person name="Lewis T."/>
            <person name="Lindblad-toh K."/>
            <person name="Liu X."/>
            <person name="Lokyitsang T."/>
            <person name="Lokyitsang Y."/>
            <person name="Lucien O."/>
            <person name="Lui A."/>
            <person name="Ma L.J."/>
            <person name="Mabbitt R."/>
            <person name="Macdonald J."/>
            <person name="Maclean C."/>
            <person name="Major J."/>
            <person name="Manning J."/>
            <person name="Marabella R."/>
            <person name="Maru K."/>
            <person name="Matthews C."/>
            <person name="Mauceli E."/>
            <person name="Mccarthy M."/>
            <person name="Mcdonough S."/>
            <person name="Mcghee T."/>
            <person name="Meldrim J."/>
            <person name="Meneus L."/>
            <person name="Mesirov J."/>
            <person name="Mihalev A."/>
            <person name="Mihova T."/>
            <person name="Mikkelsen T."/>
            <person name="Mlenga V."/>
            <person name="Moru K."/>
            <person name="Mozes J."/>
            <person name="Mulrain L."/>
            <person name="Munson G."/>
            <person name="Naylor J."/>
            <person name="Newes C."/>
            <person name="Nguyen C."/>
            <person name="Nguyen N."/>
            <person name="Nguyen T."/>
            <person name="Nicol R."/>
            <person name="Nielsen C."/>
            <person name="Nizzari M."/>
            <person name="Norbu C."/>
            <person name="Norbu N."/>
            <person name="O'donnell P."/>
            <person name="Okoawo O."/>
            <person name="O'leary S."/>
            <person name="Omotosho B."/>
            <person name="O'neill K."/>
            <person name="Osman S."/>
            <person name="Parker S."/>
            <person name="Perrin D."/>
            <person name="Phunkhang P."/>
            <person name="Piqani B."/>
            <person name="Purcell S."/>
            <person name="Rachupka T."/>
            <person name="Ramasamy U."/>
            <person name="Rameau R."/>
            <person name="Ray V."/>
            <person name="Raymond C."/>
            <person name="Retta R."/>
            <person name="Richardson S."/>
            <person name="Rise C."/>
            <person name="Rodriguez J."/>
            <person name="Rogers J."/>
            <person name="Rogov P."/>
            <person name="Rutman M."/>
            <person name="Schupbach R."/>
            <person name="Seaman C."/>
            <person name="Settipalli S."/>
            <person name="Sharpe T."/>
            <person name="Sheridan J."/>
            <person name="Sherpa N."/>
            <person name="Shi J."/>
            <person name="Smirnov S."/>
            <person name="Smith C."/>
            <person name="Sougnez C."/>
            <person name="Spencer B."/>
            <person name="Stalker J."/>
            <person name="Stange-thomann N."/>
            <person name="Stavropoulos S."/>
            <person name="Stetson K."/>
            <person name="Stone C."/>
            <person name="Stone S."/>
            <person name="Stubbs M."/>
            <person name="Talamas J."/>
            <person name="Tchuinga P."/>
            <person name="Tenzing P."/>
            <person name="Tesfaye S."/>
            <person name="Theodore J."/>
            <person name="Thoulutsang Y."/>
            <person name="Topham K."/>
            <person name="Towey S."/>
            <person name="Tsamla T."/>
            <person name="Tsomo N."/>
            <person name="Vallee D."/>
            <person name="Vassiliev H."/>
            <person name="Venkataraman V."/>
            <person name="Vinson J."/>
            <person name="Vo A."/>
            <person name="Wade C."/>
            <person name="Wang S."/>
            <person name="Wangchuk T."/>
            <person name="Wangdi T."/>
            <person name="Whittaker C."/>
            <person name="Wilkinson J."/>
            <person name="Wu Y."/>
            <person name="Wyman D."/>
            <person name="Yadav S."/>
            <person name="Yang S."/>
            <person name="Yang X."/>
            <person name="Yeager S."/>
            <person name="Yee E."/>
            <person name="Young G."/>
            <person name="Zainoun J."/>
            <person name="Zembeck L."/>
            <person name="Zimmer A."/>
            <person name="Zody M."/>
            <person name="Lander E."/>
        </authorList>
    </citation>
    <scope>NUCLEOTIDE SEQUENCE [LARGE SCALE GENOMIC DNA]</scope>
</reference>
<dbReference type="Ensembl" id="ENSCSAVT00000000724.1">
    <property type="protein sequence ID" value="ENSCSAVP00000000716.1"/>
    <property type="gene ID" value="ENSCSAVG00000000402.1"/>
</dbReference>
<keyword evidence="3" id="KW-1185">Reference proteome</keyword>
<dbReference type="Pfam" id="PF14465">
    <property type="entry name" value="WHD_1st_NFRKB"/>
    <property type="match status" value="1"/>
</dbReference>
<evidence type="ECO:0000313" key="3">
    <source>
        <dbReference type="Proteomes" id="UP000007875"/>
    </source>
</evidence>
<dbReference type="Proteomes" id="UP000007875">
    <property type="component" value="Unassembled WGS sequence"/>
</dbReference>
<protein>
    <recommendedName>
        <fullName evidence="1">Nuclear factor related to kappa-B-binding protein winged helix-like domain-containing protein</fullName>
    </recommendedName>
</protein>
<dbReference type="GO" id="GO:0002020">
    <property type="term" value="F:protease binding"/>
    <property type="evidence" value="ECO:0007669"/>
    <property type="project" value="TreeGrafter"/>
</dbReference>
<dbReference type="GO" id="GO:0031011">
    <property type="term" value="C:Ino80 complex"/>
    <property type="evidence" value="ECO:0007669"/>
    <property type="project" value="InterPro"/>
</dbReference>
<organism evidence="2 3">
    <name type="scientific">Ciona savignyi</name>
    <name type="common">Pacific transparent sea squirt</name>
    <dbReference type="NCBI Taxonomy" id="51511"/>
    <lineage>
        <taxon>Eukaryota</taxon>
        <taxon>Metazoa</taxon>
        <taxon>Chordata</taxon>
        <taxon>Tunicata</taxon>
        <taxon>Ascidiacea</taxon>
        <taxon>Phlebobranchia</taxon>
        <taxon>Cionidae</taxon>
        <taxon>Ciona</taxon>
    </lineage>
</organism>
<dbReference type="AlphaFoldDB" id="H2Y5W8"/>
<name>H2Y5W8_CIOSA</name>
<feature type="domain" description="Nuclear factor related to kappa-B-binding protein winged helix-like" evidence="1">
    <location>
        <begin position="314"/>
        <end position="367"/>
    </location>
</feature>
<reference evidence="2" key="2">
    <citation type="submission" date="2025-08" db="UniProtKB">
        <authorList>
            <consortium name="Ensembl"/>
        </authorList>
    </citation>
    <scope>IDENTIFICATION</scope>
</reference>
<dbReference type="HOGENOM" id="CLU_897026_0_0_1"/>
<dbReference type="Gene3D" id="1.10.10.2430">
    <property type="entry name" value="NFRKB winged helix-like domain"/>
    <property type="match status" value="1"/>
</dbReference>
<dbReference type="GeneTree" id="ENSGT00390000016213"/>
<evidence type="ECO:0000259" key="1">
    <source>
        <dbReference type="Pfam" id="PF14465"/>
    </source>
</evidence>
<dbReference type="InterPro" id="IPR024867">
    <property type="entry name" value="NFRKB"/>
</dbReference>
<dbReference type="InterPro" id="IPR025220">
    <property type="entry name" value="NFRKB_WH_1"/>
</dbReference>
<reference evidence="2" key="3">
    <citation type="submission" date="2025-09" db="UniProtKB">
        <authorList>
            <consortium name="Ensembl"/>
        </authorList>
    </citation>
    <scope>IDENTIFICATION</scope>
</reference>
<dbReference type="PANTHER" id="PTHR13052:SF3">
    <property type="entry name" value="NUCLEAR FACTOR RELATED TO KAPPA-B-BINDING PROTEIN"/>
    <property type="match status" value="1"/>
</dbReference>
<proteinExistence type="predicted"/>
<dbReference type="InterPro" id="IPR038106">
    <property type="entry name" value="NFRKB_winged_sf"/>
</dbReference>
<evidence type="ECO:0000313" key="2">
    <source>
        <dbReference type="Ensembl" id="ENSCSAVP00000000716.1"/>
    </source>
</evidence>
<dbReference type="PANTHER" id="PTHR13052">
    <property type="entry name" value="NFRKB-RELATED"/>
    <property type="match status" value="1"/>
</dbReference>